<dbReference type="InterPro" id="IPR052035">
    <property type="entry name" value="ZnF_BED_domain_contain"/>
</dbReference>
<comment type="subcellular location">
    <subcellularLocation>
        <location evidence="1">Nucleus</location>
    </subcellularLocation>
</comment>
<dbReference type="GO" id="GO:0005634">
    <property type="term" value="C:nucleus"/>
    <property type="evidence" value="ECO:0007669"/>
    <property type="project" value="UniProtKB-SubCell"/>
</dbReference>
<evidence type="ECO:0000256" key="5">
    <source>
        <dbReference type="ARBA" id="ARBA00023242"/>
    </source>
</evidence>
<dbReference type="PANTHER" id="PTHR46481:SF10">
    <property type="entry name" value="ZINC FINGER BED DOMAIN-CONTAINING PROTEIN 39"/>
    <property type="match status" value="1"/>
</dbReference>
<keyword evidence="4" id="KW-0862">Zinc</keyword>
<dbReference type="Gramene" id="Kaladp0607s0002.1.v1.1">
    <property type="protein sequence ID" value="Kaladp0607s0002.1.v1.1"/>
    <property type="gene ID" value="Kaladp0607s0002.v1.1"/>
</dbReference>
<dbReference type="GO" id="GO:0008270">
    <property type="term" value="F:zinc ion binding"/>
    <property type="evidence" value="ECO:0007669"/>
    <property type="project" value="UniProtKB-KW"/>
</dbReference>
<reference evidence="6" key="1">
    <citation type="submission" date="2021-01" db="UniProtKB">
        <authorList>
            <consortium name="EnsemblPlants"/>
        </authorList>
    </citation>
    <scope>IDENTIFICATION</scope>
</reference>
<evidence type="ECO:0000256" key="1">
    <source>
        <dbReference type="ARBA" id="ARBA00004123"/>
    </source>
</evidence>
<evidence type="ECO:0000313" key="6">
    <source>
        <dbReference type="EnsemblPlants" id="Kaladp0607s0002.1.v1.1"/>
    </source>
</evidence>
<evidence type="ECO:0000256" key="2">
    <source>
        <dbReference type="ARBA" id="ARBA00022723"/>
    </source>
</evidence>
<proteinExistence type="predicted"/>
<evidence type="ECO:0000313" key="7">
    <source>
        <dbReference type="Proteomes" id="UP000594263"/>
    </source>
</evidence>
<organism evidence="6 7">
    <name type="scientific">Kalanchoe fedtschenkoi</name>
    <name type="common">Lavender scallops</name>
    <name type="synonym">South American air plant</name>
    <dbReference type="NCBI Taxonomy" id="63787"/>
    <lineage>
        <taxon>Eukaryota</taxon>
        <taxon>Viridiplantae</taxon>
        <taxon>Streptophyta</taxon>
        <taxon>Embryophyta</taxon>
        <taxon>Tracheophyta</taxon>
        <taxon>Spermatophyta</taxon>
        <taxon>Magnoliopsida</taxon>
        <taxon>eudicotyledons</taxon>
        <taxon>Gunneridae</taxon>
        <taxon>Pentapetalae</taxon>
        <taxon>Saxifragales</taxon>
        <taxon>Crassulaceae</taxon>
        <taxon>Kalanchoe</taxon>
    </lineage>
</organism>
<evidence type="ECO:0000256" key="3">
    <source>
        <dbReference type="ARBA" id="ARBA00022771"/>
    </source>
</evidence>
<evidence type="ECO:0000256" key="4">
    <source>
        <dbReference type="ARBA" id="ARBA00022833"/>
    </source>
</evidence>
<accession>A0A7N0VD70</accession>
<sequence>MSHMVMIHGLPFKFAEYVVFNMLMKESYPESRKVSQTTLKNDYITSYNNEKKRLIALLNSIECMIINCHFACEWKLHKRVLSFCHISPPHNGVAICEALHYYLNDWNLTNKLATVTADNVMMLLLGN</sequence>
<name>A0A7N0VD70_KALFE</name>
<dbReference type="Proteomes" id="UP000594263">
    <property type="component" value="Unplaced"/>
</dbReference>
<keyword evidence="7" id="KW-1185">Reference proteome</keyword>
<keyword evidence="3" id="KW-0863">Zinc-finger</keyword>
<dbReference type="EnsemblPlants" id="Kaladp0607s0002.1.v1.1">
    <property type="protein sequence ID" value="Kaladp0607s0002.1.v1.1"/>
    <property type="gene ID" value="Kaladp0607s0002.v1.1"/>
</dbReference>
<keyword evidence="5" id="KW-0539">Nucleus</keyword>
<keyword evidence="2" id="KW-0479">Metal-binding</keyword>
<dbReference type="PANTHER" id="PTHR46481">
    <property type="entry name" value="ZINC FINGER BED DOMAIN-CONTAINING PROTEIN 4"/>
    <property type="match status" value="1"/>
</dbReference>
<protein>
    <submittedName>
        <fullName evidence="6">Uncharacterized protein</fullName>
    </submittedName>
</protein>
<dbReference type="AlphaFoldDB" id="A0A7N0VD70"/>